<dbReference type="GO" id="GO:0006078">
    <property type="term" value="P:(1-&gt;6)-beta-D-glucan biosynthetic process"/>
    <property type="evidence" value="ECO:0007669"/>
    <property type="project" value="TreeGrafter"/>
</dbReference>
<evidence type="ECO:0000256" key="8">
    <source>
        <dbReference type="ARBA" id="ARBA00023316"/>
    </source>
</evidence>
<comment type="subcellular location">
    <subcellularLocation>
        <location evidence="1">Membrane</location>
        <topology evidence="1">Single-pass type II membrane protein</topology>
    </subcellularLocation>
</comment>
<evidence type="ECO:0000256" key="2">
    <source>
        <dbReference type="ARBA" id="ARBA00010962"/>
    </source>
</evidence>
<dbReference type="GeneID" id="91088065"/>
<dbReference type="AlphaFoldDB" id="A0AAJ8JUF8"/>
<dbReference type="PANTHER" id="PTHR31361">
    <property type="entry name" value="BETA-GLUCAN SYNTHESIS-ASSOCIATED PROTEIN KRE6-RELATED"/>
    <property type="match status" value="1"/>
</dbReference>
<keyword evidence="8" id="KW-0961">Cell wall biogenesis/degradation</keyword>
<evidence type="ECO:0000256" key="4">
    <source>
        <dbReference type="ARBA" id="ARBA00022968"/>
    </source>
</evidence>
<dbReference type="GO" id="GO:0005789">
    <property type="term" value="C:endoplasmic reticulum membrane"/>
    <property type="evidence" value="ECO:0007669"/>
    <property type="project" value="TreeGrafter"/>
</dbReference>
<accession>A0AAJ8JUF8</accession>
<dbReference type="EMBL" id="CP143787">
    <property type="protein sequence ID" value="WVN88644.1"/>
    <property type="molecule type" value="Genomic_DNA"/>
</dbReference>
<reference evidence="11" key="3">
    <citation type="submission" date="2024-01" db="EMBL/GenBank/DDBJ databases">
        <authorList>
            <person name="Coelho M.A."/>
            <person name="David-Palma M."/>
            <person name="Shea T."/>
            <person name="Sun S."/>
            <person name="Cuomo C.A."/>
            <person name="Heitman J."/>
        </authorList>
    </citation>
    <scope>NUCLEOTIDE SEQUENCE</scope>
    <source>
        <strain evidence="11">CBS 7841</strain>
    </source>
</reference>
<evidence type="ECO:0000256" key="5">
    <source>
        <dbReference type="ARBA" id="ARBA00022989"/>
    </source>
</evidence>
<keyword evidence="3" id="KW-0812">Transmembrane</keyword>
<name>A0AAJ8JUF8_9TREE</name>
<keyword evidence="12" id="KW-1185">Reference proteome</keyword>
<comment type="similarity">
    <text evidence="2">Belongs to the SKN1/KRE6 family.</text>
</comment>
<dbReference type="InterPro" id="IPR005629">
    <property type="entry name" value="Skn1/Kre6/Sbg1"/>
</dbReference>
<evidence type="ECO:0000256" key="9">
    <source>
        <dbReference type="SAM" id="MobiDB-lite"/>
    </source>
</evidence>
<dbReference type="SUPFAM" id="SSF49899">
    <property type="entry name" value="Concanavalin A-like lectins/glucanases"/>
    <property type="match status" value="1"/>
</dbReference>
<keyword evidence="5" id="KW-1133">Transmembrane helix</keyword>
<dbReference type="Pfam" id="PF03935">
    <property type="entry name" value="SKN1_KRE6_Sbg1"/>
    <property type="match status" value="1"/>
</dbReference>
<feature type="domain" description="GH16" evidence="10">
    <location>
        <begin position="97"/>
        <end position="477"/>
    </location>
</feature>
<dbReference type="InterPro" id="IPR013320">
    <property type="entry name" value="ConA-like_dom_sf"/>
</dbReference>
<evidence type="ECO:0000256" key="3">
    <source>
        <dbReference type="ARBA" id="ARBA00022692"/>
    </source>
</evidence>
<reference evidence="11" key="2">
    <citation type="journal article" date="2022" name="Elife">
        <title>Obligate sexual reproduction of a homothallic fungus closely related to the Cryptococcus pathogenic species complex.</title>
        <authorList>
            <person name="Passer A.R."/>
            <person name="Clancey S.A."/>
            <person name="Shea T."/>
            <person name="David-Palma M."/>
            <person name="Averette A.F."/>
            <person name="Boekhout T."/>
            <person name="Porcel B.M."/>
            <person name="Nowrousian M."/>
            <person name="Cuomo C.A."/>
            <person name="Sun S."/>
            <person name="Heitman J."/>
            <person name="Coelho M.A."/>
        </authorList>
    </citation>
    <scope>NUCLEOTIDE SEQUENCE</scope>
    <source>
        <strain evidence="11">CBS 7841</strain>
    </source>
</reference>
<dbReference type="Proteomes" id="UP000094043">
    <property type="component" value="Chromosome 4"/>
</dbReference>
<dbReference type="KEGG" id="cdep:91088065"/>
<feature type="compositionally biased region" description="Low complexity" evidence="9">
    <location>
        <begin position="1"/>
        <end position="12"/>
    </location>
</feature>
<keyword evidence="7" id="KW-0325">Glycoprotein</keyword>
<dbReference type="RefSeq" id="XP_066069344.1">
    <property type="nucleotide sequence ID" value="XM_066213247.1"/>
</dbReference>
<dbReference type="GO" id="GO:0005886">
    <property type="term" value="C:plasma membrane"/>
    <property type="evidence" value="ECO:0007669"/>
    <property type="project" value="TreeGrafter"/>
</dbReference>
<feature type="compositionally biased region" description="Polar residues" evidence="9">
    <location>
        <begin position="67"/>
        <end position="76"/>
    </location>
</feature>
<dbReference type="GO" id="GO:0031505">
    <property type="term" value="P:fungal-type cell wall organization"/>
    <property type="evidence" value="ECO:0007669"/>
    <property type="project" value="UniProtKB-ARBA"/>
</dbReference>
<gene>
    <name evidence="11" type="ORF">L203_103855</name>
</gene>
<evidence type="ECO:0000256" key="1">
    <source>
        <dbReference type="ARBA" id="ARBA00004606"/>
    </source>
</evidence>
<dbReference type="Gene3D" id="2.60.120.200">
    <property type="match status" value="2"/>
</dbReference>
<dbReference type="FunFam" id="2.60.120.200:FF:000140">
    <property type="entry name" value="Beta-glucan synthesis-associated protein"/>
    <property type="match status" value="1"/>
</dbReference>
<dbReference type="PROSITE" id="PS51762">
    <property type="entry name" value="GH16_2"/>
    <property type="match status" value="1"/>
</dbReference>
<evidence type="ECO:0000256" key="7">
    <source>
        <dbReference type="ARBA" id="ARBA00023180"/>
    </source>
</evidence>
<dbReference type="GO" id="GO:0015926">
    <property type="term" value="F:glucosidase activity"/>
    <property type="evidence" value="ECO:0007669"/>
    <property type="project" value="TreeGrafter"/>
</dbReference>
<protein>
    <recommendedName>
        <fullName evidence="10">GH16 domain-containing protein</fullName>
    </recommendedName>
</protein>
<reference evidence="11" key="1">
    <citation type="submission" date="2016-06" db="EMBL/GenBank/DDBJ databases">
        <authorList>
            <person name="Cuomo C."/>
            <person name="Litvintseva A."/>
            <person name="Heitman J."/>
            <person name="Chen Y."/>
            <person name="Sun S."/>
            <person name="Springer D."/>
            <person name="Dromer F."/>
            <person name="Young S."/>
            <person name="Zeng Q."/>
            <person name="Chapman S."/>
            <person name="Gujja S."/>
            <person name="Saif S."/>
            <person name="Birren B."/>
        </authorList>
    </citation>
    <scope>NUCLEOTIDE SEQUENCE</scope>
    <source>
        <strain evidence="11">CBS 7841</strain>
    </source>
</reference>
<proteinExistence type="inferred from homology"/>
<evidence type="ECO:0000256" key="6">
    <source>
        <dbReference type="ARBA" id="ARBA00023136"/>
    </source>
</evidence>
<sequence>MSYQPVPLQETVPPLPPPKQHPTQQPISAPASGRFVPTHKYGPSASGQHESYLPGPGGQSRRHSDHSAVSGSSGMHSKQGVADPMGWGAMTGGPEDDDYMHNPDPKNDKKVPLISNFPTVIDKDTPQDAMSRKGFDGEDYNLVFSDEFEKDGRTFFPGDDPYWTAVDLHYWPTGDGKLVITMTQEPIHDLNYKSGMLQSWNQMCFQYSVYIEVAVSLPGTNTVGGFWPGVWMMGNLGRPGYGASTEGTWPYTYDSCDIGTLRNQTTADGTGPIAALTSGRNDGPISFLPGQRLSACTCKGEDHPGPDVSYGRGVPEIDILEGQIDLSVQRGQVSQSCQVAPFDERYQYLNTTKGGVQYDTDMTLWNSYLGGVYQEAVSSLTYVDNANYVNTGGQFGVYGFEYYADPNARDKGHITWVANGKKTWTMYPAAIGPSDSMKIGQRLITEEPMAMTVDFAHLQTPAEMLVDYVRVYQRPEGKLGCDPKDRPTADYIERHLNAYSNPNLTTWDAAGYTFPKNSLIDHC</sequence>
<feature type="region of interest" description="Disordered" evidence="9">
    <location>
        <begin position="1"/>
        <end position="95"/>
    </location>
</feature>
<keyword evidence="4" id="KW-0735">Signal-anchor</keyword>
<dbReference type="PANTHER" id="PTHR31361:SF15">
    <property type="entry name" value="GH16 DOMAIN-CONTAINING PROTEIN"/>
    <property type="match status" value="1"/>
</dbReference>
<evidence type="ECO:0000313" key="11">
    <source>
        <dbReference type="EMBL" id="WVN88644.1"/>
    </source>
</evidence>
<evidence type="ECO:0000313" key="12">
    <source>
        <dbReference type="Proteomes" id="UP000094043"/>
    </source>
</evidence>
<dbReference type="InterPro" id="IPR000757">
    <property type="entry name" value="Beta-glucanase-like"/>
</dbReference>
<organism evidence="11 12">
    <name type="scientific">Cryptococcus depauperatus CBS 7841</name>
    <dbReference type="NCBI Taxonomy" id="1295531"/>
    <lineage>
        <taxon>Eukaryota</taxon>
        <taxon>Fungi</taxon>
        <taxon>Dikarya</taxon>
        <taxon>Basidiomycota</taxon>
        <taxon>Agaricomycotina</taxon>
        <taxon>Tremellomycetes</taxon>
        <taxon>Tremellales</taxon>
        <taxon>Cryptococcaceae</taxon>
        <taxon>Cryptococcus</taxon>
    </lineage>
</organism>
<evidence type="ECO:0000259" key="10">
    <source>
        <dbReference type="PROSITE" id="PS51762"/>
    </source>
</evidence>
<keyword evidence="6" id="KW-0472">Membrane</keyword>